<name>A0ACC0BUU3_CATRO</name>
<comment type="caution">
    <text evidence="1">The sequence shown here is derived from an EMBL/GenBank/DDBJ whole genome shotgun (WGS) entry which is preliminary data.</text>
</comment>
<gene>
    <name evidence="1" type="ORF">M9H77_07314</name>
</gene>
<sequence>MVSSSITVTAHSSNLERVKKFVAEQNTTATSTGDFAIVFAIDLVHKCIPEPILSSLVRNLLHEGDRKRELEALRRWELLLGKAAAEINKRNRSMHGPPHRFGRTTFAIIREEMQEKGKETNMLFVYIRTKTNANGVPVSEEATNVINSMKERLKEFPPEEQTVALRNRIFKEFMGLEGHGCVRTWD</sequence>
<keyword evidence="2" id="KW-1185">Reference proteome</keyword>
<reference evidence="2" key="1">
    <citation type="journal article" date="2023" name="Nat. Plants">
        <title>Single-cell RNA sequencing provides a high-resolution roadmap for understanding the multicellular compartmentation of specialized metabolism.</title>
        <authorList>
            <person name="Sun S."/>
            <person name="Shen X."/>
            <person name="Li Y."/>
            <person name="Li Y."/>
            <person name="Wang S."/>
            <person name="Li R."/>
            <person name="Zhang H."/>
            <person name="Shen G."/>
            <person name="Guo B."/>
            <person name="Wei J."/>
            <person name="Xu J."/>
            <person name="St-Pierre B."/>
            <person name="Chen S."/>
            <person name="Sun C."/>
        </authorList>
    </citation>
    <scope>NUCLEOTIDE SEQUENCE [LARGE SCALE GENOMIC DNA]</scope>
</reference>
<dbReference type="Proteomes" id="UP001060085">
    <property type="component" value="Linkage Group LG02"/>
</dbReference>
<dbReference type="EMBL" id="CM044702">
    <property type="protein sequence ID" value="KAI5676364.1"/>
    <property type="molecule type" value="Genomic_DNA"/>
</dbReference>
<accession>A0ACC0BUU3</accession>
<proteinExistence type="predicted"/>
<protein>
    <submittedName>
        <fullName evidence="1">Uncharacterized protein</fullName>
    </submittedName>
</protein>
<evidence type="ECO:0000313" key="1">
    <source>
        <dbReference type="EMBL" id="KAI5676364.1"/>
    </source>
</evidence>
<organism evidence="1 2">
    <name type="scientific">Catharanthus roseus</name>
    <name type="common">Madagascar periwinkle</name>
    <name type="synonym">Vinca rosea</name>
    <dbReference type="NCBI Taxonomy" id="4058"/>
    <lineage>
        <taxon>Eukaryota</taxon>
        <taxon>Viridiplantae</taxon>
        <taxon>Streptophyta</taxon>
        <taxon>Embryophyta</taxon>
        <taxon>Tracheophyta</taxon>
        <taxon>Spermatophyta</taxon>
        <taxon>Magnoliopsida</taxon>
        <taxon>eudicotyledons</taxon>
        <taxon>Gunneridae</taxon>
        <taxon>Pentapetalae</taxon>
        <taxon>asterids</taxon>
        <taxon>lamiids</taxon>
        <taxon>Gentianales</taxon>
        <taxon>Apocynaceae</taxon>
        <taxon>Rauvolfioideae</taxon>
        <taxon>Vinceae</taxon>
        <taxon>Catharanthinae</taxon>
        <taxon>Catharanthus</taxon>
    </lineage>
</organism>
<evidence type="ECO:0000313" key="2">
    <source>
        <dbReference type="Proteomes" id="UP001060085"/>
    </source>
</evidence>